<dbReference type="InterPro" id="IPR011089">
    <property type="entry name" value="GmrSD_C"/>
</dbReference>
<reference evidence="3 4" key="1">
    <citation type="journal article" date="2019" name="Int. J. Syst. Evol. Microbiol.">
        <title>The Global Catalogue of Microorganisms (GCM) 10K type strain sequencing project: providing services to taxonomists for standard genome sequencing and annotation.</title>
        <authorList>
            <consortium name="The Broad Institute Genomics Platform"/>
            <consortium name="The Broad Institute Genome Sequencing Center for Infectious Disease"/>
            <person name="Wu L."/>
            <person name="Ma J."/>
        </authorList>
    </citation>
    <scope>NUCLEOTIDE SEQUENCE [LARGE SCALE GENOMIC DNA]</scope>
    <source>
        <strain evidence="3 4">JCM 16083</strain>
    </source>
</reference>
<dbReference type="Proteomes" id="UP001501126">
    <property type="component" value="Unassembled WGS sequence"/>
</dbReference>
<sequence length="561" mass="65554">MEGIKDTSTLTFRKILGNGLTYVIPKFQRDYSWESEHWDDLWQDLEDLYTDKENAHYMGYLVLQTSDQKEHKIIDGQQRITTMSLLIISVLKRLKELEENGIDADKNKLRREQLQNSYIGYLDPVTLVPKNKLKLNRNNDNFYRAYIVPMGHIPQRNTNASEKLMRACFEWYYKKVSNRFKSGEELVGFIDKIVDKLFFTVITVGDELNAYKVFETLNARGVQLSSSDLLKNYLFSTVDADPSGAHNEDFNQLEIYWDQIISKLGSEKLPEFLRYYWNSFNKTVRKNDLFKTIKRSINSKQQVFDLLRDLATKADSYKALLNPNDDLWIGKNEIVKHLEELRIFGAKQPISLLMSAYSNLNEADFLKVLKICSIIYMRYNVIGGLNPNEQESVFNKIANYIAENKSFRKSDFGDIYPNDDEFEINFANKEFTNTARNRKVIKYILTRIENIVAGVDYDFTSDKNSIEHILPEHPNDDWDVSDEVVDRCRYKLGNMTLLEKGKNNDLQNALYSVKKNVFLTSSFTTTKKIANDYSNWGEDEIIKHQKWMAKQAKSIWSLQLN</sequence>
<proteinExistence type="predicted"/>
<protein>
    <submittedName>
        <fullName evidence="3">DUF262 domain-containing protein</fullName>
    </submittedName>
</protein>
<feature type="domain" description="GmrSD restriction endonucleases C-terminal" evidence="2">
    <location>
        <begin position="416"/>
        <end position="550"/>
    </location>
</feature>
<organism evidence="3 4">
    <name type="scientific">Wandonia haliotis</name>
    <dbReference type="NCBI Taxonomy" id="574963"/>
    <lineage>
        <taxon>Bacteria</taxon>
        <taxon>Pseudomonadati</taxon>
        <taxon>Bacteroidota</taxon>
        <taxon>Flavobacteriia</taxon>
        <taxon>Flavobacteriales</taxon>
        <taxon>Crocinitomicaceae</taxon>
        <taxon>Wandonia</taxon>
    </lineage>
</organism>
<evidence type="ECO:0000259" key="1">
    <source>
        <dbReference type="Pfam" id="PF03235"/>
    </source>
</evidence>
<dbReference type="InterPro" id="IPR004919">
    <property type="entry name" value="GmrSD_N"/>
</dbReference>
<dbReference type="PANTHER" id="PTHR35149">
    <property type="entry name" value="SLL5132 PROTEIN"/>
    <property type="match status" value="1"/>
</dbReference>
<dbReference type="Pfam" id="PF03235">
    <property type="entry name" value="GmrSD_N"/>
    <property type="match status" value="1"/>
</dbReference>
<dbReference type="RefSeq" id="WP_343785806.1">
    <property type="nucleotide sequence ID" value="NZ_BAAAFH010000007.1"/>
</dbReference>
<keyword evidence="4" id="KW-1185">Reference proteome</keyword>
<comment type="caution">
    <text evidence="3">The sequence shown here is derived from an EMBL/GenBank/DDBJ whole genome shotgun (WGS) entry which is preliminary data.</text>
</comment>
<accession>A0ABN1MNQ8</accession>
<evidence type="ECO:0000313" key="4">
    <source>
        <dbReference type="Proteomes" id="UP001501126"/>
    </source>
</evidence>
<feature type="domain" description="GmrSD restriction endonucleases N-terminal" evidence="1">
    <location>
        <begin position="14"/>
        <end position="235"/>
    </location>
</feature>
<evidence type="ECO:0000259" key="2">
    <source>
        <dbReference type="Pfam" id="PF07510"/>
    </source>
</evidence>
<name>A0ABN1MNQ8_9FLAO</name>
<dbReference type="EMBL" id="BAAAFH010000007">
    <property type="protein sequence ID" value="GAA0874884.1"/>
    <property type="molecule type" value="Genomic_DNA"/>
</dbReference>
<dbReference type="Pfam" id="PF07510">
    <property type="entry name" value="GmrSD_C"/>
    <property type="match status" value="1"/>
</dbReference>
<evidence type="ECO:0000313" key="3">
    <source>
        <dbReference type="EMBL" id="GAA0874884.1"/>
    </source>
</evidence>
<dbReference type="PANTHER" id="PTHR35149:SF2">
    <property type="entry name" value="DUF262 DOMAIN-CONTAINING PROTEIN"/>
    <property type="match status" value="1"/>
</dbReference>
<gene>
    <name evidence="3" type="ORF">GCM10009118_12920</name>
</gene>